<dbReference type="Pfam" id="PF01381">
    <property type="entry name" value="HTH_3"/>
    <property type="match status" value="1"/>
</dbReference>
<comment type="caution">
    <text evidence="2">The sequence shown here is derived from an EMBL/GenBank/DDBJ whole genome shotgun (WGS) entry which is preliminary data.</text>
</comment>
<dbReference type="EMBL" id="JAJGWQ010000007">
    <property type="protein sequence ID" value="MEB3783731.1"/>
    <property type="molecule type" value="Genomic_DNA"/>
</dbReference>
<dbReference type="SUPFAM" id="SSF47413">
    <property type="entry name" value="lambda repressor-like DNA-binding domains"/>
    <property type="match status" value="1"/>
</dbReference>
<organism evidence="2 3">
    <name type="scientific">Pseudomonas paracarnis</name>
    <dbReference type="NCBI Taxonomy" id="2750625"/>
    <lineage>
        <taxon>Bacteria</taxon>
        <taxon>Pseudomonadati</taxon>
        <taxon>Pseudomonadota</taxon>
        <taxon>Gammaproteobacteria</taxon>
        <taxon>Pseudomonadales</taxon>
        <taxon>Pseudomonadaceae</taxon>
        <taxon>Pseudomonas</taxon>
    </lineage>
</organism>
<sequence length="74" mass="8126">MKPDASNHNPSPHYLRGVLDQAGISQREAATMLGLSDRVIRYYLSDTSSPSHRPAPYVVQFAIECLADQPLSGK</sequence>
<dbReference type="RefSeq" id="WP_220381666.1">
    <property type="nucleotide sequence ID" value="NZ_JAEFBF010000013.1"/>
</dbReference>
<gene>
    <name evidence="2" type="ORF">LLW09_14360</name>
</gene>
<proteinExistence type="predicted"/>
<keyword evidence="3" id="KW-1185">Reference proteome</keyword>
<dbReference type="CDD" id="cd00093">
    <property type="entry name" value="HTH_XRE"/>
    <property type="match status" value="1"/>
</dbReference>
<dbReference type="InterPro" id="IPR001387">
    <property type="entry name" value="Cro/C1-type_HTH"/>
</dbReference>
<evidence type="ECO:0000259" key="1">
    <source>
        <dbReference type="Pfam" id="PF01381"/>
    </source>
</evidence>
<evidence type="ECO:0000313" key="3">
    <source>
        <dbReference type="Proteomes" id="UP001336015"/>
    </source>
</evidence>
<protein>
    <submittedName>
        <fullName evidence="2">Helix-turn-helix domain-containing protein</fullName>
    </submittedName>
</protein>
<reference evidence="2 3" key="1">
    <citation type="journal article" date="2023" name="Int J Dairy Technol">
        <title>Genome based analysis of Pseudomonas paracarnis RQ057, a strain responsible for blue discoloration spoilage in processed cheese.</title>
        <authorList>
            <person name="Rodrigues Rd.S."/>
            <person name="Machado S.G."/>
            <person name="de Carvalho A.F."/>
            <person name="Nero L.A."/>
        </authorList>
    </citation>
    <scope>NUCLEOTIDE SEQUENCE [LARGE SCALE GENOMIC DNA]</scope>
    <source>
        <strain evidence="2 3">RQ057</strain>
    </source>
</reference>
<evidence type="ECO:0000313" key="2">
    <source>
        <dbReference type="EMBL" id="MEB3783731.1"/>
    </source>
</evidence>
<name>A0ABU6BVF7_9PSED</name>
<dbReference type="Gene3D" id="1.10.260.40">
    <property type="entry name" value="lambda repressor-like DNA-binding domains"/>
    <property type="match status" value="1"/>
</dbReference>
<dbReference type="Proteomes" id="UP001336015">
    <property type="component" value="Unassembled WGS sequence"/>
</dbReference>
<feature type="domain" description="HTH cro/C1-type" evidence="1">
    <location>
        <begin position="18"/>
        <end position="51"/>
    </location>
</feature>
<accession>A0ABU6BVF7</accession>
<dbReference type="InterPro" id="IPR010982">
    <property type="entry name" value="Lambda_DNA-bd_dom_sf"/>
</dbReference>